<keyword evidence="1" id="KW-0472">Membrane</keyword>
<dbReference type="Proteomes" id="UP000011607">
    <property type="component" value="Unassembled WGS sequence"/>
</dbReference>
<reference evidence="2 3" key="1">
    <citation type="journal article" date="2014" name="PLoS Genet.">
        <title>Phylogenetically driven sequencing of extremely halophilic archaea reveals strategies for static and dynamic osmo-response.</title>
        <authorList>
            <person name="Becker E.A."/>
            <person name="Seitzer P.M."/>
            <person name="Tritt A."/>
            <person name="Larsen D."/>
            <person name="Krusor M."/>
            <person name="Yao A.I."/>
            <person name="Wu D."/>
            <person name="Madern D."/>
            <person name="Eisen J.A."/>
            <person name="Darling A.E."/>
            <person name="Facciotti M.T."/>
        </authorList>
    </citation>
    <scope>NUCLEOTIDE SEQUENCE [LARGE SCALE GENOMIC DNA]</scope>
    <source>
        <strain evidence="2 3">JCM 10879</strain>
    </source>
</reference>
<dbReference type="AlphaFoldDB" id="M0M953"/>
<accession>M0M953</accession>
<keyword evidence="3" id="KW-1185">Reference proteome</keyword>
<sequence length="112" mass="11152">MAETVDVQELTIGVGTVIAIALLAYGTVVADTILGVDATTLAIGAFALTFLSVGALHGAYGRRDFALAHLAAGVGLGLVAIAASLLQLLGGYALLLVGGGYVAVATVRAREK</sequence>
<name>M0M953_9EURY</name>
<comment type="caution">
    <text evidence="2">The sequence shown here is derived from an EMBL/GenBank/DDBJ whole genome shotgun (WGS) entry which is preliminary data.</text>
</comment>
<proteinExistence type="predicted"/>
<evidence type="ECO:0000313" key="3">
    <source>
        <dbReference type="Proteomes" id="UP000011607"/>
    </source>
</evidence>
<gene>
    <name evidence="2" type="ORF">C446_04315</name>
</gene>
<dbReference type="OrthoDB" id="205602at2157"/>
<dbReference type="eggNOG" id="arCOG11471">
    <property type="taxonomic scope" value="Archaea"/>
</dbReference>
<evidence type="ECO:0000313" key="2">
    <source>
        <dbReference type="EMBL" id="EMA42322.1"/>
    </source>
</evidence>
<organism evidence="2 3">
    <name type="scientific">Halobiforma nitratireducens JCM 10879</name>
    <dbReference type="NCBI Taxonomy" id="1227454"/>
    <lineage>
        <taxon>Archaea</taxon>
        <taxon>Methanobacteriati</taxon>
        <taxon>Methanobacteriota</taxon>
        <taxon>Stenosarchaea group</taxon>
        <taxon>Halobacteria</taxon>
        <taxon>Halobacteriales</taxon>
        <taxon>Natrialbaceae</taxon>
        <taxon>Halobiforma</taxon>
    </lineage>
</organism>
<feature type="transmembrane region" description="Helical" evidence="1">
    <location>
        <begin position="12"/>
        <end position="34"/>
    </location>
</feature>
<protein>
    <submittedName>
        <fullName evidence="2">Uncharacterized protein</fullName>
    </submittedName>
</protein>
<dbReference type="EMBL" id="AOMA01000058">
    <property type="protein sequence ID" value="EMA42322.1"/>
    <property type="molecule type" value="Genomic_DNA"/>
</dbReference>
<keyword evidence="1" id="KW-1133">Transmembrane helix</keyword>
<feature type="transmembrane region" description="Helical" evidence="1">
    <location>
        <begin position="67"/>
        <end position="86"/>
    </location>
</feature>
<evidence type="ECO:0000256" key="1">
    <source>
        <dbReference type="SAM" id="Phobius"/>
    </source>
</evidence>
<dbReference type="RefSeq" id="WP_006671822.1">
    <property type="nucleotide sequence ID" value="NZ_AOMA01000058.1"/>
</dbReference>
<feature type="transmembrane region" description="Helical" evidence="1">
    <location>
        <begin position="92"/>
        <end position="109"/>
    </location>
</feature>
<keyword evidence="1" id="KW-0812">Transmembrane</keyword>
<feature type="transmembrane region" description="Helical" evidence="1">
    <location>
        <begin position="40"/>
        <end position="60"/>
    </location>
</feature>